<dbReference type="AlphaFoldDB" id="A0A382H8V4"/>
<evidence type="ECO:0000313" key="3">
    <source>
        <dbReference type="EMBL" id="SVB83337.1"/>
    </source>
</evidence>
<dbReference type="SUPFAM" id="SSF51735">
    <property type="entry name" value="NAD(P)-binding Rossmann-fold domains"/>
    <property type="match status" value="1"/>
</dbReference>
<dbReference type="InterPro" id="IPR001509">
    <property type="entry name" value="Epimerase_deHydtase"/>
</dbReference>
<protein>
    <recommendedName>
        <fullName evidence="2">NAD-dependent epimerase/dehydratase domain-containing protein</fullName>
    </recommendedName>
</protein>
<evidence type="ECO:0000256" key="1">
    <source>
        <dbReference type="ARBA" id="ARBA00007637"/>
    </source>
</evidence>
<organism evidence="3">
    <name type="scientific">marine metagenome</name>
    <dbReference type="NCBI Taxonomy" id="408172"/>
    <lineage>
        <taxon>unclassified sequences</taxon>
        <taxon>metagenomes</taxon>
        <taxon>ecological metagenomes</taxon>
    </lineage>
</organism>
<dbReference type="Pfam" id="PF01370">
    <property type="entry name" value="Epimerase"/>
    <property type="match status" value="1"/>
</dbReference>
<dbReference type="Gene3D" id="3.40.50.720">
    <property type="entry name" value="NAD(P)-binding Rossmann-like Domain"/>
    <property type="match status" value="1"/>
</dbReference>
<accession>A0A382H8V4</accession>
<evidence type="ECO:0000259" key="2">
    <source>
        <dbReference type="Pfam" id="PF01370"/>
    </source>
</evidence>
<dbReference type="PANTHER" id="PTHR43000">
    <property type="entry name" value="DTDP-D-GLUCOSE 4,6-DEHYDRATASE-RELATED"/>
    <property type="match status" value="1"/>
</dbReference>
<dbReference type="InterPro" id="IPR036291">
    <property type="entry name" value="NAD(P)-bd_dom_sf"/>
</dbReference>
<feature type="domain" description="NAD-dependent epimerase/dehydratase" evidence="2">
    <location>
        <begin position="2"/>
        <end position="105"/>
    </location>
</feature>
<dbReference type="CDD" id="cd08946">
    <property type="entry name" value="SDR_e"/>
    <property type="match status" value="1"/>
</dbReference>
<comment type="similarity">
    <text evidence="1">Belongs to the NAD(P)-dependent epimerase/dehydratase family.</text>
</comment>
<sequence length="105" mass="12068">MVYLSSMIYDVQNGNSKFVEDDPVKPASIYLLSKYVSEELGRLYSDLHGVPVVVRRLFNVYGPGQSHRFLIPHILSQVVTGFSIRLRNLYTKRDYVFIDDVVKAI</sequence>
<proteinExistence type="inferred from homology"/>
<feature type="non-terminal residue" evidence="3">
    <location>
        <position position="105"/>
    </location>
</feature>
<name>A0A382H8V4_9ZZZZ</name>
<gene>
    <name evidence="3" type="ORF">METZ01_LOCUS236191</name>
</gene>
<reference evidence="3" key="1">
    <citation type="submission" date="2018-05" db="EMBL/GenBank/DDBJ databases">
        <authorList>
            <person name="Lanie J.A."/>
            <person name="Ng W.-L."/>
            <person name="Kazmierczak K.M."/>
            <person name="Andrzejewski T.M."/>
            <person name="Davidsen T.M."/>
            <person name="Wayne K.J."/>
            <person name="Tettelin H."/>
            <person name="Glass J.I."/>
            <person name="Rusch D."/>
            <person name="Podicherti R."/>
            <person name="Tsui H.-C.T."/>
            <person name="Winkler M.E."/>
        </authorList>
    </citation>
    <scope>NUCLEOTIDE SEQUENCE</scope>
</reference>
<dbReference type="EMBL" id="UINC01059670">
    <property type="protein sequence ID" value="SVB83337.1"/>
    <property type="molecule type" value="Genomic_DNA"/>
</dbReference>